<keyword evidence="16" id="KW-1185">Reference proteome</keyword>
<evidence type="ECO:0000256" key="7">
    <source>
        <dbReference type="ARBA" id="ARBA00023170"/>
    </source>
</evidence>
<evidence type="ECO:0000256" key="8">
    <source>
        <dbReference type="ARBA" id="ARBA00023180"/>
    </source>
</evidence>
<evidence type="ECO:0000313" key="16">
    <source>
        <dbReference type="Proteomes" id="UP001519460"/>
    </source>
</evidence>
<evidence type="ECO:0000256" key="3">
    <source>
        <dbReference type="ARBA" id="ARBA00022692"/>
    </source>
</evidence>
<feature type="transmembrane region" description="Helical" evidence="11">
    <location>
        <begin position="801"/>
        <end position="825"/>
    </location>
</feature>
<keyword evidence="7" id="KW-0675">Receptor</keyword>
<keyword evidence="8" id="KW-0325">Glycoprotein</keyword>
<dbReference type="SUPFAM" id="SSF53850">
    <property type="entry name" value="Periplasmic binding protein-like II"/>
    <property type="match status" value="1"/>
</dbReference>
<feature type="signal peptide" evidence="12">
    <location>
        <begin position="1"/>
        <end position="21"/>
    </location>
</feature>
<feature type="transmembrane region" description="Helical" evidence="11">
    <location>
        <begin position="582"/>
        <end position="606"/>
    </location>
</feature>
<keyword evidence="3 11" id="KW-0812">Transmembrane</keyword>
<dbReference type="InterPro" id="IPR019594">
    <property type="entry name" value="Glu/Gly-bd"/>
</dbReference>
<evidence type="ECO:0000256" key="5">
    <source>
        <dbReference type="ARBA" id="ARBA00023065"/>
    </source>
</evidence>
<accession>A0ABD0M4S0</accession>
<evidence type="ECO:0000256" key="1">
    <source>
        <dbReference type="ARBA" id="ARBA00004141"/>
    </source>
</evidence>
<evidence type="ECO:0000256" key="11">
    <source>
        <dbReference type="SAM" id="Phobius"/>
    </source>
</evidence>
<dbReference type="InterPro" id="IPR001320">
    <property type="entry name" value="Iontro_rcpt_C"/>
</dbReference>
<protein>
    <submittedName>
        <fullName evidence="15">Uncharacterized protein</fullName>
    </submittedName>
</protein>
<dbReference type="AlphaFoldDB" id="A0ABD0M4S0"/>
<comment type="caution">
    <text evidence="15">The sequence shown here is derived from an EMBL/GenBank/DDBJ whole genome shotgun (WGS) entry which is preliminary data.</text>
</comment>
<evidence type="ECO:0000256" key="12">
    <source>
        <dbReference type="SAM" id="SignalP"/>
    </source>
</evidence>
<dbReference type="FunFam" id="3.40.190.10:FF:000024">
    <property type="entry name" value="Glutamate receptor, ionotropic, delta 1"/>
    <property type="match status" value="1"/>
</dbReference>
<dbReference type="InterPro" id="IPR015683">
    <property type="entry name" value="Ionotropic_Glu_rcpt"/>
</dbReference>
<dbReference type="Gene3D" id="3.40.190.10">
    <property type="entry name" value="Periplasmic binding protein-like II"/>
    <property type="match status" value="3"/>
</dbReference>
<feature type="domain" description="Ionotropic glutamate receptor C-terminal" evidence="13">
    <location>
        <begin position="383"/>
        <end position="782"/>
    </location>
</feature>
<dbReference type="Pfam" id="PF10613">
    <property type="entry name" value="Lig_chan-Glu_bd"/>
    <property type="match status" value="1"/>
</dbReference>
<evidence type="ECO:0000259" key="13">
    <source>
        <dbReference type="SMART" id="SM00079"/>
    </source>
</evidence>
<feature type="chain" id="PRO_5044774519" evidence="12">
    <location>
        <begin position="22"/>
        <end position="881"/>
    </location>
</feature>
<reference evidence="15 16" key="1">
    <citation type="journal article" date="2023" name="Sci. Data">
        <title>Genome assembly of the Korean intertidal mud-creeper Batillaria attramentaria.</title>
        <authorList>
            <person name="Patra A.K."/>
            <person name="Ho P.T."/>
            <person name="Jun S."/>
            <person name="Lee S.J."/>
            <person name="Kim Y."/>
            <person name="Won Y.J."/>
        </authorList>
    </citation>
    <scope>NUCLEOTIDE SEQUENCE [LARGE SCALE GENOMIC DNA]</scope>
    <source>
        <strain evidence="15">Wonlab-2016</strain>
    </source>
</reference>
<proteinExistence type="predicted"/>
<dbReference type="SUPFAM" id="SSF81324">
    <property type="entry name" value="Voltage-gated potassium channels"/>
    <property type="match status" value="1"/>
</dbReference>
<dbReference type="GO" id="GO:0016020">
    <property type="term" value="C:membrane"/>
    <property type="evidence" value="ECO:0007669"/>
    <property type="project" value="UniProtKB-SubCell"/>
</dbReference>
<dbReference type="Pfam" id="PF00060">
    <property type="entry name" value="Lig_chan"/>
    <property type="match status" value="1"/>
</dbReference>
<keyword evidence="9" id="KW-1071">Ligand-gated ion channel</keyword>
<gene>
    <name evidence="15" type="ORF">BaRGS_00002359</name>
</gene>
<keyword evidence="12" id="KW-0732">Signal</keyword>
<evidence type="ECO:0000256" key="10">
    <source>
        <dbReference type="ARBA" id="ARBA00023303"/>
    </source>
</evidence>
<evidence type="ECO:0000259" key="14">
    <source>
        <dbReference type="SMART" id="SM00918"/>
    </source>
</evidence>
<feature type="domain" description="Ionotropic glutamate receptor L-glutamate and glycine-binding" evidence="14">
    <location>
        <begin position="393"/>
        <end position="452"/>
    </location>
</feature>
<comment type="subcellular location">
    <subcellularLocation>
        <location evidence="1">Membrane</location>
        <topology evidence="1">Multi-pass membrane protein</topology>
    </subcellularLocation>
</comment>
<dbReference type="SMART" id="SM00079">
    <property type="entry name" value="PBPe"/>
    <property type="match status" value="1"/>
</dbReference>
<feature type="transmembrane region" description="Helical" evidence="11">
    <location>
        <begin position="497"/>
        <end position="526"/>
    </location>
</feature>
<evidence type="ECO:0000256" key="4">
    <source>
        <dbReference type="ARBA" id="ARBA00022989"/>
    </source>
</evidence>
<keyword evidence="6 11" id="KW-0472">Membrane</keyword>
<name>A0ABD0M4S0_9CAEN</name>
<evidence type="ECO:0000256" key="6">
    <source>
        <dbReference type="ARBA" id="ARBA00023136"/>
    </source>
</evidence>
<keyword evidence="2" id="KW-0813">Transport</keyword>
<evidence type="ECO:0000256" key="9">
    <source>
        <dbReference type="ARBA" id="ARBA00023286"/>
    </source>
</evidence>
<keyword evidence="5" id="KW-0406">Ion transport</keyword>
<dbReference type="PANTHER" id="PTHR18966">
    <property type="entry name" value="IONOTROPIC GLUTAMATE RECEPTOR"/>
    <property type="match status" value="1"/>
</dbReference>
<sequence>MAGRGLALTFALLHWPMVVFGAFNASRLSVTIVVIWAPSETRFNTDDVNKTLHDSLTSDYNVRILQEHDIFHYFVKEFQNSTSQTIFIDLREYACPDDIAHEHVLAYVSVTQMSCPFLSNATRSMWTRVDTRTFERGHLVAELTDATNKTTSSLALLFDQTGEEYFHERTSGFRRPLVFEISVALEKCAATEQLKNLTAKTEIRDVVVVAKATCISELLSEAANLQLMFGRYRWLLYPTDGSLPACSSCQQVNGVVLVEKHRPEQLPDTGPEKILRFVEKSVGILEDMMANDSKLRADCHSQCDDKCHLCVEAFKEATEQVAGEGTMVFLQDNNARKHLDFDLFQMTEKGPMKQKAVAEWSESRGLRDMNGVDLFPHSTGNIVLRAVVVMEPPFVFREKTPEGFNYSGYSLDVLDRIAKEVGFTFVVRECDNNEYGVYSHGEWSGCIGNVMRGEADVIVGALTVTAEREEVVDFTLPYYDFAGIQILMKKPDTSVSLFYFADVFTLEAWLCLLGVIVLTSFLLFLFERFSPKPEDRVVSSGSSDDDSLTPRAFDLKESIWFVIGSVTLAGGGEPPRCLSSRLLVAGFWFFSVVIMSTFTANLAAFLTVSRMGATIASLDALAAQSDVKYSVVRMSNVMAYFEHQAAIERNFYELWKNMSLGGAGSGSENVVEQNLAVWDYPLGDKFGNMWDAMKKTGLLNSTQEGLEKVLGGNFALITESPVIKYLLSQDCSLTSVGDQFSVRPYAFALKEKSLFTSKFTAAILQLQKERKLESLKRKWWDDNKVNCPAESRDQGLDLSSLTGTFIVMGGGLCLGLIVLAVEFLLSRRTNARRKTDGVAVKEAEGTKVLSSLDPGNQGPATLDQLAMARELKKKLEMRQSM</sequence>
<dbReference type="GO" id="GO:0034220">
    <property type="term" value="P:monoatomic ion transmembrane transport"/>
    <property type="evidence" value="ECO:0007669"/>
    <property type="project" value="UniProtKB-KW"/>
</dbReference>
<dbReference type="Proteomes" id="UP001519460">
    <property type="component" value="Unassembled WGS sequence"/>
</dbReference>
<keyword evidence="4 11" id="KW-1133">Transmembrane helix</keyword>
<evidence type="ECO:0000256" key="2">
    <source>
        <dbReference type="ARBA" id="ARBA00022448"/>
    </source>
</evidence>
<dbReference type="Gene3D" id="1.10.287.70">
    <property type="match status" value="1"/>
</dbReference>
<dbReference type="EMBL" id="JACVVK020000007">
    <property type="protein sequence ID" value="KAK7506247.1"/>
    <property type="molecule type" value="Genomic_DNA"/>
</dbReference>
<evidence type="ECO:0000313" key="15">
    <source>
        <dbReference type="EMBL" id="KAK7506247.1"/>
    </source>
</evidence>
<dbReference type="SMART" id="SM00918">
    <property type="entry name" value="Lig_chan-Glu_bd"/>
    <property type="match status" value="1"/>
</dbReference>
<keyword evidence="10" id="KW-0407">Ion channel</keyword>
<organism evidence="15 16">
    <name type="scientific">Batillaria attramentaria</name>
    <dbReference type="NCBI Taxonomy" id="370345"/>
    <lineage>
        <taxon>Eukaryota</taxon>
        <taxon>Metazoa</taxon>
        <taxon>Spiralia</taxon>
        <taxon>Lophotrochozoa</taxon>
        <taxon>Mollusca</taxon>
        <taxon>Gastropoda</taxon>
        <taxon>Caenogastropoda</taxon>
        <taxon>Sorbeoconcha</taxon>
        <taxon>Cerithioidea</taxon>
        <taxon>Batillariidae</taxon>
        <taxon>Batillaria</taxon>
    </lineage>
</organism>
<dbReference type="FunFam" id="1.10.287.70:FF:000143">
    <property type="entry name" value="Probable glutamate receptor"/>
    <property type="match status" value="1"/>
</dbReference>